<protein>
    <submittedName>
        <fullName evidence="2">Hypp7363 protein</fullName>
    </submittedName>
</protein>
<dbReference type="InterPro" id="IPR040350">
    <property type="entry name" value="TMEM272"/>
</dbReference>
<keyword evidence="1" id="KW-0812">Transmembrane</keyword>
<reference evidence="2" key="1">
    <citation type="submission" date="2022-01" db="EMBL/GenBank/DDBJ databases">
        <authorList>
            <person name="Braso-Vives M."/>
        </authorList>
    </citation>
    <scope>NUCLEOTIDE SEQUENCE</scope>
</reference>
<feature type="transmembrane region" description="Helical" evidence="1">
    <location>
        <begin position="152"/>
        <end position="177"/>
    </location>
</feature>
<accession>A0A8J9Z030</accession>
<name>A0A8J9Z030_BRALA</name>
<keyword evidence="1" id="KW-0472">Membrane</keyword>
<dbReference type="EMBL" id="OV696699">
    <property type="protein sequence ID" value="CAH1244716.1"/>
    <property type="molecule type" value="Genomic_DNA"/>
</dbReference>
<evidence type="ECO:0000313" key="3">
    <source>
        <dbReference type="Proteomes" id="UP000838412"/>
    </source>
</evidence>
<keyword evidence="3" id="KW-1185">Reference proteome</keyword>
<feature type="transmembrane region" description="Helical" evidence="1">
    <location>
        <begin position="38"/>
        <end position="60"/>
    </location>
</feature>
<gene>
    <name evidence="2" type="primary">Hypp7363</name>
    <name evidence="2" type="ORF">BLAG_LOCUS7288</name>
</gene>
<proteinExistence type="predicted"/>
<sequence>MADLESENTKPFLRLYSRQSDDTSLGTEVGCGGPQWKLFGIILLVLTFAGVELAAIGVGAAHVHQCAVEEKIPVFLVVSGALCLLGAVTGVRRPRGDHVDTCCCSYTCDRYNIPVVLLIAGWFITGNVWVYSVYRSVDTVDQESLSYCQGTLFYFAFCYVTIKWIMAVLAAMALPFVMTSFHLSFTIQSPGDRYGYVPF</sequence>
<dbReference type="PANTHER" id="PTHR33444:SF2">
    <property type="entry name" value="MARVEL DOMAIN-CONTAINING PROTEIN"/>
    <property type="match status" value="1"/>
</dbReference>
<dbReference type="PANTHER" id="PTHR33444">
    <property type="entry name" value="SI:DKEY-19B23.12-RELATED"/>
    <property type="match status" value="1"/>
</dbReference>
<feature type="transmembrane region" description="Helical" evidence="1">
    <location>
        <begin position="72"/>
        <end position="91"/>
    </location>
</feature>
<dbReference type="Proteomes" id="UP000838412">
    <property type="component" value="Chromosome 14"/>
</dbReference>
<dbReference type="OrthoDB" id="6157510at2759"/>
<evidence type="ECO:0000256" key="1">
    <source>
        <dbReference type="SAM" id="Phobius"/>
    </source>
</evidence>
<keyword evidence="1" id="KW-1133">Transmembrane helix</keyword>
<dbReference type="AlphaFoldDB" id="A0A8J9Z030"/>
<organism evidence="2 3">
    <name type="scientific">Branchiostoma lanceolatum</name>
    <name type="common">Common lancelet</name>
    <name type="synonym">Amphioxus lanceolatum</name>
    <dbReference type="NCBI Taxonomy" id="7740"/>
    <lineage>
        <taxon>Eukaryota</taxon>
        <taxon>Metazoa</taxon>
        <taxon>Chordata</taxon>
        <taxon>Cephalochordata</taxon>
        <taxon>Leptocardii</taxon>
        <taxon>Amphioxiformes</taxon>
        <taxon>Branchiostomatidae</taxon>
        <taxon>Branchiostoma</taxon>
    </lineage>
</organism>
<evidence type="ECO:0000313" key="2">
    <source>
        <dbReference type="EMBL" id="CAH1244716.1"/>
    </source>
</evidence>
<feature type="transmembrane region" description="Helical" evidence="1">
    <location>
        <begin position="111"/>
        <end position="132"/>
    </location>
</feature>